<keyword evidence="9" id="KW-1185">Reference proteome</keyword>
<feature type="domain" description="Carbohydrate kinase PfkB" evidence="7">
    <location>
        <begin position="23"/>
        <end position="293"/>
    </location>
</feature>
<keyword evidence="3" id="KW-0547">Nucleotide-binding</keyword>
<protein>
    <submittedName>
        <fullName evidence="8">6-phosphofructokinase 2</fullName>
    </submittedName>
</protein>
<dbReference type="InterPro" id="IPR011611">
    <property type="entry name" value="PfkB_dom"/>
</dbReference>
<dbReference type="NCBIfam" id="TIGR03168">
    <property type="entry name" value="1-PFK"/>
    <property type="match status" value="1"/>
</dbReference>
<keyword evidence="2 6" id="KW-0808">Transferase</keyword>
<dbReference type="FunFam" id="3.40.1190.20:FF:000001">
    <property type="entry name" value="Phosphofructokinase"/>
    <property type="match status" value="1"/>
</dbReference>
<evidence type="ECO:0000256" key="5">
    <source>
        <dbReference type="ARBA" id="ARBA00022840"/>
    </source>
</evidence>
<dbReference type="SUPFAM" id="SSF53613">
    <property type="entry name" value="Ribokinase-like"/>
    <property type="match status" value="1"/>
</dbReference>
<sequence length="307" mass="32960">MNIITLTVNPALDKSAKIDGLVAEQKLKCHSIKYQAGGGGINISRILTRLNIDSDCVFTSGGDYGNYLEKLLLEEKVHITAIATEENTRENFSIIDTKTNLQYRFGMPGSKISTSELDLIIAEINKKVKEHDILALSGSLGEGMPVDFYSKIIKSLDNKRVKIILDTSGPALVNGLEQPVYLIKPNQKELALLAGKEVLTDKEQEEFAMQLVTSGSVKYVAVSLGAKGAFLASKEGVIYQSIPTVEVKSTIGAGDSMVAGLIFGIKQGYAADKMLKYGVACGMATTMSESTNLASASAIKSVLQSLK</sequence>
<name>A0A238VLD4_9FLAO</name>
<dbReference type="Pfam" id="PF00294">
    <property type="entry name" value="PfkB"/>
    <property type="match status" value="1"/>
</dbReference>
<gene>
    <name evidence="8" type="ORF">SAMN04488111_0684</name>
</gene>
<organism evidence="8 9">
    <name type="scientific">Lutibacter flavus</name>
    <dbReference type="NCBI Taxonomy" id="691689"/>
    <lineage>
        <taxon>Bacteria</taxon>
        <taxon>Pseudomonadati</taxon>
        <taxon>Bacteroidota</taxon>
        <taxon>Flavobacteriia</taxon>
        <taxon>Flavobacteriales</taxon>
        <taxon>Flavobacteriaceae</taxon>
        <taxon>Lutibacter</taxon>
    </lineage>
</organism>
<dbReference type="PIRSF" id="PIRSF000535">
    <property type="entry name" value="1PFK/6PFK/LacC"/>
    <property type="match status" value="1"/>
</dbReference>
<evidence type="ECO:0000256" key="2">
    <source>
        <dbReference type="ARBA" id="ARBA00022679"/>
    </source>
</evidence>
<dbReference type="GO" id="GO:0005524">
    <property type="term" value="F:ATP binding"/>
    <property type="evidence" value="ECO:0007669"/>
    <property type="project" value="UniProtKB-KW"/>
</dbReference>
<evidence type="ECO:0000313" key="9">
    <source>
        <dbReference type="Proteomes" id="UP000198412"/>
    </source>
</evidence>
<proteinExistence type="inferred from homology"/>
<dbReference type="RefSeq" id="WP_089377010.1">
    <property type="nucleotide sequence ID" value="NZ_FZNX01000001.1"/>
</dbReference>
<comment type="similarity">
    <text evidence="1">Belongs to the carbohydrate kinase PfkB family.</text>
</comment>
<evidence type="ECO:0000256" key="3">
    <source>
        <dbReference type="ARBA" id="ARBA00022741"/>
    </source>
</evidence>
<evidence type="ECO:0000259" key="7">
    <source>
        <dbReference type="Pfam" id="PF00294"/>
    </source>
</evidence>
<dbReference type="Proteomes" id="UP000198412">
    <property type="component" value="Unassembled WGS sequence"/>
</dbReference>
<keyword evidence="4 8" id="KW-0418">Kinase</keyword>
<accession>A0A238VLD4</accession>
<dbReference type="PROSITE" id="PS00584">
    <property type="entry name" value="PFKB_KINASES_2"/>
    <property type="match status" value="1"/>
</dbReference>
<dbReference type="AlphaFoldDB" id="A0A238VLD4"/>
<evidence type="ECO:0000256" key="4">
    <source>
        <dbReference type="ARBA" id="ARBA00022777"/>
    </source>
</evidence>
<dbReference type="CDD" id="cd01164">
    <property type="entry name" value="FruK_PfkB_like"/>
    <property type="match status" value="1"/>
</dbReference>
<dbReference type="Gene3D" id="3.40.1190.20">
    <property type="match status" value="1"/>
</dbReference>
<dbReference type="PANTHER" id="PTHR46566">
    <property type="entry name" value="1-PHOSPHOFRUCTOKINASE-RELATED"/>
    <property type="match status" value="1"/>
</dbReference>
<reference evidence="9" key="1">
    <citation type="submission" date="2017-06" db="EMBL/GenBank/DDBJ databases">
        <authorList>
            <person name="Varghese N."/>
            <person name="Submissions S."/>
        </authorList>
    </citation>
    <scope>NUCLEOTIDE SEQUENCE [LARGE SCALE GENOMIC DNA]</scope>
    <source>
        <strain evidence="9">DSM 27993</strain>
    </source>
</reference>
<dbReference type="GO" id="GO:0003872">
    <property type="term" value="F:6-phosphofructokinase activity"/>
    <property type="evidence" value="ECO:0007669"/>
    <property type="project" value="TreeGrafter"/>
</dbReference>
<dbReference type="OrthoDB" id="9801219at2"/>
<keyword evidence="5" id="KW-0067">ATP-binding</keyword>
<dbReference type="GO" id="GO:0005829">
    <property type="term" value="C:cytosol"/>
    <property type="evidence" value="ECO:0007669"/>
    <property type="project" value="TreeGrafter"/>
</dbReference>
<evidence type="ECO:0000256" key="6">
    <source>
        <dbReference type="PIRNR" id="PIRNR000535"/>
    </source>
</evidence>
<dbReference type="InterPro" id="IPR029056">
    <property type="entry name" value="Ribokinase-like"/>
</dbReference>
<dbReference type="PANTHER" id="PTHR46566:SF2">
    <property type="entry name" value="ATP-DEPENDENT 6-PHOSPHOFRUCTOKINASE ISOZYME 2"/>
    <property type="match status" value="1"/>
</dbReference>
<evidence type="ECO:0000256" key="1">
    <source>
        <dbReference type="ARBA" id="ARBA00010688"/>
    </source>
</evidence>
<evidence type="ECO:0000313" key="8">
    <source>
        <dbReference type="EMBL" id="SNR35165.1"/>
    </source>
</evidence>
<dbReference type="InterPro" id="IPR002173">
    <property type="entry name" value="Carboh/pur_kinase_PfkB_CS"/>
</dbReference>
<dbReference type="EMBL" id="FZNX01000001">
    <property type="protein sequence ID" value="SNR35165.1"/>
    <property type="molecule type" value="Genomic_DNA"/>
</dbReference>
<dbReference type="InterPro" id="IPR017583">
    <property type="entry name" value="Tagatose/fructose_Pkinase"/>
</dbReference>